<dbReference type="GO" id="GO:0005096">
    <property type="term" value="F:GTPase activator activity"/>
    <property type="evidence" value="ECO:0007669"/>
    <property type="project" value="TreeGrafter"/>
</dbReference>
<dbReference type="GO" id="GO:0019905">
    <property type="term" value="F:syntaxin binding"/>
    <property type="evidence" value="ECO:0007669"/>
    <property type="project" value="TreeGrafter"/>
</dbReference>
<reference evidence="4" key="1">
    <citation type="submission" date="2019-12" db="EMBL/GenBank/DDBJ databases">
        <title>Genome sequencing and annotation of Brassica cretica.</title>
        <authorList>
            <person name="Studholme D.J."/>
            <person name="Sarris P."/>
        </authorList>
    </citation>
    <scope>NUCLEOTIDE SEQUENCE</scope>
    <source>
        <strain evidence="4">PFS-109/04</strain>
        <tissue evidence="4">Leaf</tissue>
    </source>
</reference>
<dbReference type="GO" id="GO:0032259">
    <property type="term" value="P:methylation"/>
    <property type="evidence" value="ECO:0007669"/>
    <property type="project" value="InterPro"/>
</dbReference>
<dbReference type="Proteomes" id="UP000712600">
    <property type="component" value="Unassembled WGS sequence"/>
</dbReference>
<feature type="compositionally biased region" description="Basic and acidic residues" evidence="3">
    <location>
        <begin position="735"/>
        <end position="752"/>
    </location>
</feature>
<evidence type="ECO:0000313" key="4">
    <source>
        <dbReference type="EMBL" id="KAF3542067.1"/>
    </source>
</evidence>
<evidence type="ECO:0000256" key="1">
    <source>
        <dbReference type="ARBA" id="ARBA00008070"/>
    </source>
</evidence>
<comment type="caution">
    <text evidence="4">The sequence shown here is derived from an EMBL/GenBank/DDBJ whole genome shotgun (WGS) entry which is preliminary data.</text>
</comment>
<dbReference type="GO" id="GO:0005737">
    <property type="term" value="C:cytoplasm"/>
    <property type="evidence" value="ECO:0007669"/>
    <property type="project" value="TreeGrafter"/>
</dbReference>
<proteinExistence type="inferred from homology"/>
<dbReference type="GO" id="GO:0005886">
    <property type="term" value="C:plasma membrane"/>
    <property type="evidence" value="ECO:0007669"/>
    <property type="project" value="TreeGrafter"/>
</dbReference>
<dbReference type="PANTHER" id="PTHR10241:SF38">
    <property type="entry name" value="TRANSDUCIN FAMILY PROTEIN _ WD-40 REPEAT FAMILY PROTEIN"/>
    <property type="match status" value="1"/>
</dbReference>
<dbReference type="GO" id="GO:0008168">
    <property type="term" value="F:methyltransferase activity"/>
    <property type="evidence" value="ECO:0007669"/>
    <property type="project" value="InterPro"/>
</dbReference>
<dbReference type="PROSITE" id="PS00092">
    <property type="entry name" value="N6_MTASE"/>
    <property type="match status" value="1"/>
</dbReference>
<dbReference type="GO" id="GO:0045159">
    <property type="term" value="F:myosin II binding"/>
    <property type="evidence" value="ECO:0007669"/>
    <property type="project" value="TreeGrafter"/>
</dbReference>
<dbReference type="GO" id="GO:0006893">
    <property type="term" value="P:Golgi to plasma membrane transport"/>
    <property type="evidence" value="ECO:0007669"/>
    <property type="project" value="TreeGrafter"/>
</dbReference>
<organism evidence="4 5">
    <name type="scientific">Brassica cretica</name>
    <name type="common">Mustard</name>
    <dbReference type="NCBI Taxonomy" id="69181"/>
    <lineage>
        <taxon>Eukaryota</taxon>
        <taxon>Viridiplantae</taxon>
        <taxon>Streptophyta</taxon>
        <taxon>Embryophyta</taxon>
        <taxon>Tracheophyta</taxon>
        <taxon>Spermatophyta</taxon>
        <taxon>Magnoliopsida</taxon>
        <taxon>eudicotyledons</taxon>
        <taxon>Gunneridae</taxon>
        <taxon>Pentapetalae</taxon>
        <taxon>rosids</taxon>
        <taxon>malvids</taxon>
        <taxon>Brassicales</taxon>
        <taxon>Brassicaceae</taxon>
        <taxon>Brassiceae</taxon>
        <taxon>Brassica</taxon>
    </lineage>
</organism>
<accession>A0A8S9QIB3</accession>
<comment type="similarity">
    <text evidence="1">Belongs to the WD repeat L(2)GL family.</text>
</comment>
<dbReference type="InterPro" id="IPR015943">
    <property type="entry name" value="WD40/YVTN_repeat-like_dom_sf"/>
</dbReference>
<dbReference type="InterPro" id="IPR001680">
    <property type="entry name" value="WD40_rpt"/>
</dbReference>
<dbReference type="Gene3D" id="2.130.10.10">
    <property type="entry name" value="YVTN repeat-like/Quinoprotein amine dehydrogenase"/>
    <property type="match status" value="2"/>
</dbReference>
<sequence length="1165" mass="127819">MFVRKFLQKSSGDGGQKPPPSPAPPPRGCLITQELDPRLVSHYGIPSTASILAFDSIQSLLAVGTLDGRIKVIGGDNIEAVLASPKQLPFKNLEFIENQGFLVSISNENDIQVWDLDLRQTMSSLHWESNITAFSILPGTGYMYVGDEYGMVSVVKYNADEGKLVHLPYYVPTDALAEAAGLSSPIEYPVVGLLSQPCSRGTRLLIAFSNGLLFIWDASEDRVVLVRGNKYLPMEGKTVDVSLEASHDELSDLKLDGKEISSLCWASADGSVLAVGYVDGDILFWDFSDGKNAKVSNNAVKLQLSSAEKRLPVIVMHWCLDVSRKNCGGKLFIYGGDIVGSDEVLTMLALDWSSGVGGLKCVGRVDLTLSGSFAHMVLSPIASSRQSGVFLFLLTNPGQLQAYDDTSLASLMSQKENNISVSPLPYPMVVPTRDPHITVAMFAALNVNDKPSLALSEIVVAAKSRTPRTPSGESAQWPLTGGVPGHIDDYKLERLYMAGYQDGSVRIWDATYPCLSLIYDLVPKVYGIEITGVDASVTAVSFCSKTSCLAVGNECGMVRLFKLVGHKSGGTLEVVTNTDKQAHPLHQEDGPRWLAAYSFLTSAVCTLQFVQSTRRLVVGFKCGRVAMLDISAPSVMFVTNSLSDTGSPIKSLCVKSPSAPTGSISDPTDRDSISSEALDDFMLCAMTKDGQTTLFDGNTGKILASCLRPLKNPTAICMHIIEDCYENTEIPSEEPAGKEKLENKSHISESESHSPCGEQTAVTETKLVDQRFANSLFLMCSDDALRLYTLKSLSQGSFESIMEVSLSKPCCWMGILKKEERECAVLLLYRTGHIEIRSFPDLEVVGESSLLSLLRWNFKPNMEKTVCSNDFGHLVLVNGCEVAILSLLAHANRFRIPESLPLLHDKVLAAAADATFSHFPVHKKDQDGTPKFLSGIIKSFRASSEQKVDHHIQDFSHLGNIFSNPPYLKPSDTGGNDEKIVELNIDDIEIDEPLSILPLTEKDKKEKKDKRTDKERLFDGASSDAQPKTRTVDEIKAKYRKAGETSAIASQAKDKLLERGEKLEVIFFAAETSSSPKLYNTLILTTKHIFICLVFLNNTRESANAQLSSKTVLRTLRPWHMNLLSKWRSENGGTYEKALSLHSHSDNCRFWRIYKLSSYVFSLLL</sequence>
<evidence type="ECO:0000256" key="2">
    <source>
        <dbReference type="ARBA" id="ARBA00022483"/>
    </source>
</evidence>
<keyword evidence="2" id="KW-0268">Exocytosis</keyword>
<dbReference type="EMBL" id="QGKX02001290">
    <property type="protein sequence ID" value="KAF3542067.1"/>
    <property type="molecule type" value="Genomic_DNA"/>
</dbReference>
<feature type="compositionally biased region" description="Basic and acidic residues" evidence="3">
    <location>
        <begin position="1001"/>
        <end position="1018"/>
    </location>
</feature>
<feature type="region of interest" description="Disordered" evidence="3">
    <location>
        <begin position="1001"/>
        <end position="1030"/>
    </location>
</feature>
<dbReference type="InterPro" id="IPR036322">
    <property type="entry name" value="WD40_repeat_dom_sf"/>
</dbReference>
<evidence type="ECO:0000256" key="3">
    <source>
        <dbReference type="SAM" id="MobiDB-lite"/>
    </source>
</evidence>
<gene>
    <name evidence="4" type="ORF">F2Q69_00018442</name>
</gene>
<dbReference type="GO" id="GO:0006887">
    <property type="term" value="P:exocytosis"/>
    <property type="evidence" value="ECO:0007669"/>
    <property type="project" value="UniProtKB-KW"/>
</dbReference>
<dbReference type="GO" id="GO:0003676">
    <property type="term" value="F:nucleic acid binding"/>
    <property type="evidence" value="ECO:0007669"/>
    <property type="project" value="InterPro"/>
</dbReference>
<protein>
    <recommendedName>
        <fullName evidence="6">Lethal giant larvae (Lgl)-like C-terminal domain-containing protein</fullName>
    </recommendedName>
</protein>
<evidence type="ECO:0000313" key="5">
    <source>
        <dbReference type="Proteomes" id="UP000712600"/>
    </source>
</evidence>
<dbReference type="InterPro" id="IPR002052">
    <property type="entry name" value="DNA_methylase_N6_adenine_CS"/>
</dbReference>
<dbReference type="SUPFAM" id="SSF50978">
    <property type="entry name" value="WD40 repeat-like"/>
    <property type="match status" value="2"/>
</dbReference>
<dbReference type="PANTHER" id="PTHR10241">
    <property type="entry name" value="LETHAL 2 GIANT LARVAE PROTEIN"/>
    <property type="match status" value="1"/>
</dbReference>
<dbReference type="AlphaFoldDB" id="A0A8S9QIB3"/>
<dbReference type="SMART" id="SM00320">
    <property type="entry name" value="WD40"/>
    <property type="match status" value="5"/>
</dbReference>
<name>A0A8S9QIB3_BRACR</name>
<feature type="region of interest" description="Disordered" evidence="3">
    <location>
        <begin position="734"/>
        <end position="758"/>
    </location>
</feature>
<evidence type="ECO:0008006" key="6">
    <source>
        <dbReference type="Google" id="ProtNLM"/>
    </source>
</evidence>